<evidence type="ECO:0000256" key="1">
    <source>
        <dbReference type="SAM" id="Phobius"/>
    </source>
</evidence>
<feature type="transmembrane region" description="Helical" evidence="1">
    <location>
        <begin position="240"/>
        <end position="262"/>
    </location>
</feature>
<feature type="transmembrane region" description="Helical" evidence="1">
    <location>
        <begin position="142"/>
        <end position="161"/>
    </location>
</feature>
<dbReference type="AlphaFoldDB" id="A0A813KCQ5"/>
<dbReference type="EMBL" id="CAJNNW010029389">
    <property type="protein sequence ID" value="CAE8700097.1"/>
    <property type="molecule type" value="Genomic_DNA"/>
</dbReference>
<evidence type="ECO:0000313" key="2">
    <source>
        <dbReference type="EMBL" id="CAE8700097.1"/>
    </source>
</evidence>
<evidence type="ECO:0008006" key="4">
    <source>
        <dbReference type="Google" id="ProtNLM"/>
    </source>
</evidence>
<dbReference type="Proteomes" id="UP000626109">
    <property type="component" value="Unassembled WGS sequence"/>
</dbReference>
<evidence type="ECO:0000313" key="3">
    <source>
        <dbReference type="Proteomes" id="UP000626109"/>
    </source>
</evidence>
<reference evidence="2" key="1">
    <citation type="submission" date="2021-02" db="EMBL/GenBank/DDBJ databases">
        <authorList>
            <person name="Dougan E. K."/>
            <person name="Rhodes N."/>
            <person name="Thang M."/>
            <person name="Chan C."/>
        </authorList>
    </citation>
    <scope>NUCLEOTIDE SEQUENCE</scope>
</reference>
<feature type="transmembrane region" description="Helical" evidence="1">
    <location>
        <begin position="167"/>
        <end position="189"/>
    </location>
</feature>
<name>A0A813KCQ5_POLGL</name>
<feature type="transmembrane region" description="Helical" evidence="1">
    <location>
        <begin position="201"/>
        <end position="220"/>
    </location>
</feature>
<gene>
    <name evidence="2" type="ORF">PGLA2088_LOCUS31444</name>
</gene>
<organism evidence="2 3">
    <name type="scientific">Polarella glacialis</name>
    <name type="common">Dinoflagellate</name>
    <dbReference type="NCBI Taxonomy" id="89957"/>
    <lineage>
        <taxon>Eukaryota</taxon>
        <taxon>Sar</taxon>
        <taxon>Alveolata</taxon>
        <taxon>Dinophyceae</taxon>
        <taxon>Suessiales</taxon>
        <taxon>Suessiaceae</taxon>
        <taxon>Polarella</taxon>
    </lineage>
</organism>
<proteinExistence type="predicted"/>
<keyword evidence="1" id="KW-0472">Membrane</keyword>
<comment type="caution">
    <text evidence="2">The sequence shown here is derived from an EMBL/GenBank/DDBJ whole genome shotgun (WGS) entry which is preliminary data.</text>
</comment>
<keyword evidence="1" id="KW-1133">Transmembrane helix</keyword>
<keyword evidence="1" id="KW-0812">Transmembrane</keyword>
<feature type="transmembrane region" description="Helical" evidence="1">
    <location>
        <begin position="6"/>
        <end position="28"/>
    </location>
</feature>
<protein>
    <recommendedName>
        <fullName evidence="4">TLC domain-containing protein</fullName>
    </recommendedName>
</protein>
<sequence>MCEGTLLVQLFLLVCSATLWFFLLAWFGGKIVRPFITKQPWGDQWIEINQKNAKELGVDFDKETTLVAACNLVAVLLQHSLGGALCVPALLGWFSPEVRTALACHGALCEAGWELQDGLERAYHVLFGTEEKKKENPTMVPNVIMGVHHAMGLTMVVPMNIFFPSLYWYHEGIFLLQFAAFFALLIQFYSFTLDVGTQSGLLKMQLSVVAVFSLMIYSRALRYGFVVYKVVAFLYAEGGTVMFVGSCVTALLMSLLNALLVCDSAGKLVKFLPMSVKKEL</sequence>
<accession>A0A813KCQ5</accession>